<protein>
    <submittedName>
        <fullName evidence="1">Uncharacterized protein</fullName>
    </submittedName>
</protein>
<reference evidence="2" key="2">
    <citation type="submission" date="2015-01" db="EMBL/GenBank/DDBJ databases">
        <title>Evolutionary Origins and Diversification of the Mycorrhizal Mutualists.</title>
        <authorList>
            <consortium name="DOE Joint Genome Institute"/>
            <consortium name="Mycorrhizal Genomics Consortium"/>
            <person name="Kohler A."/>
            <person name="Kuo A."/>
            <person name="Nagy L.G."/>
            <person name="Floudas D."/>
            <person name="Copeland A."/>
            <person name="Barry K.W."/>
            <person name="Cichocki N."/>
            <person name="Veneault-Fourrey C."/>
            <person name="LaButti K."/>
            <person name="Lindquist E.A."/>
            <person name="Lipzen A."/>
            <person name="Lundell T."/>
            <person name="Morin E."/>
            <person name="Murat C."/>
            <person name="Riley R."/>
            <person name="Ohm R."/>
            <person name="Sun H."/>
            <person name="Tunlid A."/>
            <person name="Henrissat B."/>
            <person name="Grigoriev I.V."/>
            <person name="Hibbett D.S."/>
            <person name="Martin F."/>
        </authorList>
    </citation>
    <scope>NUCLEOTIDE SEQUENCE [LARGE SCALE GENOMIC DNA]</scope>
    <source>
        <strain evidence="2">441</strain>
    </source>
</reference>
<dbReference type="Proteomes" id="UP000054018">
    <property type="component" value="Unassembled WGS sequence"/>
</dbReference>
<keyword evidence="2" id="KW-1185">Reference proteome</keyword>
<dbReference type="AlphaFoldDB" id="A0A0C9ZES3"/>
<evidence type="ECO:0000313" key="2">
    <source>
        <dbReference type="Proteomes" id="UP000054018"/>
    </source>
</evidence>
<name>A0A0C9ZES3_9AGAM</name>
<evidence type="ECO:0000313" key="1">
    <source>
        <dbReference type="EMBL" id="KIK24414.1"/>
    </source>
</evidence>
<dbReference type="EMBL" id="KN833716">
    <property type="protein sequence ID" value="KIK24414.1"/>
    <property type="molecule type" value="Genomic_DNA"/>
</dbReference>
<dbReference type="HOGENOM" id="CLU_3015087_0_0_1"/>
<organism evidence="1 2">
    <name type="scientific">Pisolithus microcarpus 441</name>
    <dbReference type="NCBI Taxonomy" id="765257"/>
    <lineage>
        <taxon>Eukaryota</taxon>
        <taxon>Fungi</taxon>
        <taxon>Dikarya</taxon>
        <taxon>Basidiomycota</taxon>
        <taxon>Agaricomycotina</taxon>
        <taxon>Agaricomycetes</taxon>
        <taxon>Agaricomycetidae</taxon>
        <taxon>Boletales</taxon>
        <taxon>Sclerodermatineae</taxon>
        <taxon>Pisolithaceae</taxon>
        <taxon>Pisolithus</taxon>
    </lineage>
</organism>
<proteinExistence type="predicted"/>
<reference evidence="1 2" key="1">
    <citation type="submission" date="2014-04" db="EMBL/GenBank/DDBJ databases">
        <authorList>
            <consortium name="DOE Joint Genome Institute"/>
            <person name="Kuo A."/>
            <person name="Kohler A."/>
            <person name="Costa M.D."/>
            <person name="Nagy L.G."/>
            <person name="Floudas D."/>
            <person name="Copeland A."/>
            <person name="Barry K.W."/>
            <person name="Cichocki N."/>
            <person name="Veneault-Fourrey C."/>
            <person name="LaButti K."/>
            <person name="Lindquist E.A."/>
            <person name="Lipzen A."/>
            <person name="Lundell T."/>
            <person name="Morin E."/>
            <person name="Murat C."/>
            <person name="Sun H."/>
            <person name="Tunlid A."/>
            <person name="Henrissat B."/>
            <person name="Grigoriev I.V."/>
            <person name="Hibbett D.S."/>
            <person name="Martin F."/>
            <person name="Nordberg H.P."/>
            <person name="Cantor M.N."/>
            <person name="Hua S.X."/>
        </authorList>
    </citation>
    <scope>NUCLEOTIDE SEQUENCE [LARGE SCALE GENOMIC DNA]</scope>
    <source>
        <strain evidence="1 2">441</strain>
    </source>
</reference>
<accession>A0A0C9ZES3</accession>
<gene>
    <name evidence="1" type="ORF">PISMIDRAFT_678280</name>
</gene>
<sequence>MRGSSKAKEGGILYLPIQNNERFLKEWIIYSRYELPQSPKSEVHCSQRQLRPRGKL</sequence>